<feature type="transmembrane region" description="Helical" evidence="1">
    <location>
        <begin position="66"/>
        <end position="91"/>
    </location>
</feature>
<evidence type="ECO:0000313" key="4">
    <source>
        <dbReference type="Proteomes" id="UP000320776"/>
    </source>
</evidence>
<dbReference type="Pfam" id="PF00149">
    <property type="entry name" value="Metallophos"/>
    <property type="match status" value="1"/>
</dbReference>
<feature type="transmembrane region" description="Helical" evidence="1">
    <location>
        <begin position="34"/>
        <end position="54"/>
    </location>
</feature>
<dbReference type="SUPFAM" id="SSF56300">
    <property type="entry name" value="Metallo-dependent phosphatases"/>
    <property type="match status" value="1"/>
</dbReference>
<evidence type="ECO:0000259" key="2">
    <source>
        <dbReference type="Pfam" id="PF00149"/>
    </source>
</evidence>
<keyword evidence="1" id="KW-1133">Transmembrane helix</keyword>
<dbReference type="Proteomes" id="UP000320776">
    <property type="component" value="Chromosome"/>
</dbReference>
<protein>
    <submittedName>
        <fullName evidence="3">Calcineurin-like phosphoeSPTERase</fullName>
    </submittedName>
</protein>
<dbReference type="OrthoDB" id="9780884at2"/>
<organism evidence="3 4">
    <name type="scientific">Sporomusa termitida</name>
    <dbReference type="NCBI Taxonomy" id="2377"/>
    <lineage>
        <taxon>Bacteria</taxon>
        <taxon>Bacillati</taxon>
        <taxon>Bacillota</taxon>
        <taxon>Negativicutes</taxon>
        <taxon>Selenomonadales</taxon>
        <taxon>Sporomusaceae</taxon>
        <taxon>Sporomusa</taxon>
    </lineage>
</organism>
<proteinExistence type="predicted"/>
<dbReference type="InterPro" id="IPR051158">
    <property type="entry name" value="Metallophosphoesterase_sf"/>
</dbReference>
<sequence length="383" mass="42165">MKSFIAIVSLFFLVYAAACYYAGLRLYQSWGGVLAAYAGYYWGCYVLLASTPLISPLGRGWIPRWLNGLVAVAGNYWLAALYYLVVSWALVDSIRLAGGLLWPAAPGLPPAWLGAAVTVTVGCLLAYGVWNGRNPRICRYEVTIRKSAGGLTGLRAVLVADIHLGLIVGKDRLTAMVDQINRLNPDIVFLAGDTIDEDAELFIERKMATLLKRLTPRYGVYAVLGNHEYLGGQALLAVQALEQAGVQVLRDRYVKVNEQFYVVGRDDPTVARMEGAKRLTLPAVMQGIDRSLPVILLDHQPQNLTEGQQQGVDLQLSGHTHHGQFFPNNLVTERLFELDWGYLRKGAYQVIVSCGYGTWGPPVRIGNQPEIVDIRIIFKSSAG</sequence>
<dbReference type="RefSeq" id="WP_144351643.1">
    <property type="nucleotide sequence ID" value="NZ_CP036259.1"/>
</dbReference>
<evidence type="ECO:0000313" key="3">
    <source>
        <dbReference type="EMBL" id="QDR82236.1"/>
    </source>
</evidence>
<keyword evidence="1" id="KW-0472">Membrane</keyword>
<dbReference type="InterPro" id="IPR029052">
    <property type="entry name" value="Metallo-depent_PP-like"/>
</dbReference>
<gene>
    <name evidence="3" type="ORF">SPTER_36600</name>
</gene>
<evidence type="ECO:0000256" key="1">
    <source>
        <dbReference type="SAM" id="Phobius"/>
    </source>
</evidence>
<reference evidence="3 4" key="1">
    <citation type="submission" date="2019-02" db="EMBL/GenBank/DDBJ databases">
        <title>Closed genome of Sporomusa termitida DSM 4440.</title>
        <authorList>
            <person name="Poehlein A."/>
            <person name="Daniel R."/>
        </authorList>
    </citation>
    <scope>NUCLEOTIDE SEQUENCE [LARGE SCALE GENOMIC DNA]</scope>
    <source>
        <strain evidence="3 4">DSM 4440</strain>
    </source>
</reference>
<dbReference type="PANTHER" id="PTHR31302:SF0">
    <property type="entry name" value="TRANSMEMBRANE PROTEIN WITH METALLOPHOSPHOESTERASE DOMAIN"/>
    <property type="match status" value="1"/>
</dbReference>
<dbReference type="PANTHER" id="PTHR31302">
    <property type="entry name" value="TRANSMEMBRANE PROTEIN WITH METALLOPHOSPHOESTERASE DOMAIN-RELATED"/>
    <property type="match status" value="1"/>
</dbReference>
<name>A0A517DYB6_9FIRM</name>
<dbReference type="KEGG" id="sted:SPTER_36600"/>
<dbReference type="AlphaFoldDB" id="A0A517DYB6"/>
<dbReference type="EMBL" id="CP036259">
    <property type="protein sequence ID" value="QDR82236.1"/>
    <property type="molecule type" value="Genomic_DNA"/>
</dbReference>
<keyword evidence="1" id="KW-0812">Transmembrane</keyword>
<dbReference type="CDD" id="cd07385">
    <property type="entry name" value="MPP_YkuE_C"/>
    <property type="match status" value="1"/>
</dbReference>
<dbReference type="Gene3D" id="3.60.21.10">
    <property type="match status" value="1"/>
</dbReference>
<accession>A0A517DYB6</accession>
<feature type="transmembrane region" description="Helical" evidence="1">
    <location>
        <begin position="111"/>
        <end position="130"/>
    </location>
</feature>
<feature type="domain" description="Calcineurin-like phosphoesterase" evidence="2">
    <location>
        <begin position="155"/>
        <end position="322"/>
    </location>
</feature>
<dbReference type="InterPro" id="IPR004843">
    <property type="entry name" value="Calcineurin-like_PHP"/>
</dbReference>
<dbReference type="GO" id="GO:0016787">
    <property type="term" value="F:hydrolase activity"/>
    <property type="evidence" value="ECO:0007669"/>
    <property type="project" value="InterPro"/>
</dbReference>
<keyword evidence="4" id="KW-1185">Reference proteome</keyword>